<dbReference type="AlphaFoldDB" id="A0A1I7UFS1"/>
<evidence type="ECO:0000256" key="1">
    <source>
        <dbReference type="SAM" id="MobiDB-lite"/>
    </source>
</evidence>
<proteinExistence type="predicted"/>
<keyword evidence="2" id="KW-1185">Reference proteome</keyword>
<evidence type="ECO:0000313" key="3">
    <source>
        <dbReference type="WBParaSite" id="Csp11.Scaffold629.g8876.t2"/>
    </source>
</evidence>
<organism evidence="2 3">
    <name type="scientific">Caenorhabditis tropicalis</name>
    <dbReference type="NCBI Taxonomy" id="1561998"/>
    <lineage>
        <taxon>Eukaryota</taxon>
        <taxon>Metazoa</taxon>
        <taxon>Ecdysozoa</taxon>
        <taxon>Nematoda</taxon>
        <taxon>Chromadorea</taxon>
        <taxon>Rhabditida</taxon>
        <taxon>Rhabditina</taxon>
        <taxon>Rhabditomorpha</taxon>
        <taxon>Rhabditoidea</taxon>
        <taxon>Rhabditidae</taxon>
        <taxon>Peloderinae</taxon>
        <taxon>Caenorhabditis</taxon>
    </lineage>
</organism>
<dbReference type="WBParaSite" id="Csp11.Scaffold629.g8876.t2">
    <property type="protein sequence ID" value="Csp11.Scaffold629.g8876.t2"/>
    <property type="gene ID" value="Csp11.Scaffold629.g8876"/>
</dbReference>
<dbReference type="eggNOG" id="ENOG502TI9E">
    <property type="taxonomic scope" value="Eukaryota"/>
</dbReference>
<accession>A0A1I7UFS1</accession>
<dbReference type="Proteomes" id="UP000095282">
    <property type="component" value="Unplaced"/>
</dbReference>
<feature type="compositionally biased region" description="Low complexity" evidence="1">
    <location>
        <begin position="63"/>
        <end position="80"/>
    </location>
</feature>
<feature type="region of interest" description="Disordered" evidence="1">
    <location>
        <begin position="63"/>
        <end position="89"/>
    </location>
</feature>
<protein>
    <submittedName>
        <fullName evidence="3">Suppressor protein SRP40-like</fullName>
    </submittedName>
</protein>
<reference evidence="3" key="1">
    <citation type="submission" date="2016-11" db="UniProtKB">
        <authorList>
            <consortium name="WormBaseParasite"/>
        </authorList>
    </citation>
    <scope>IDENTIFICATION</scope>
</reference>
<sequence>MDTIKCVSFIKSKRKIEKSGSVSSSTTKTTTSSYSTGHLVLESVEDDGEECWDKIFLLTSSESRSLAGSSSEDGSSMESIEPSESLDDTSGFSLISVSVEEDPTSETLDDRIIDLQCMISNQKSRIRSEKDSFDEPISFDETDMSRLILENCHSEHSEIRNEYLKRLMDEDIMKSNMFRIEELQKKLRELRMHSEEEEDLEKILDDVSTCQSFCPDDL</sequence>
<evidence type="ECO:0000313" key="2">
    <source>
        <dbReference type="Proteomes" id="UP000095282"/>
    </source>
</evidence>
<name>A0A1I7UFS1_9PELO</name>